<proteinExistence type="predicted"/>
<reference evidence="10 11" key="1">
    <citation type="journal article" date="2013" name="Genome Announc.">
        <title>Genome Sequence of the Polycyclic Aromatic Hydrocarbon-Degrading Bacterium Strain Marinobacter nanhaiticus D15-8WT.</title>
        <authorList>
            <person name="Cui Z."/>
            <person name="Gao W."/>
            <person name="Li Q."/>
            <person name="Xu G."/>
            <person name="Zheng L."/>
        </authorList>
    </citation>
    <scope>NUCLEOTIDE SEQUENCE [LARGE SCALE GENOMIC DNA]</scope>
    <source>
        <strain evidence="10 11">D15-8W</strain>
    </source>
</reference>
<dbReference type="PATRIC" id="fig|626887.3.peg.85"/>
<dbReference type="InterPro" id="IPR027450">
    <property type="entry name" value="AlkB-like"/>
</dbReference>
<evidence type="ECO:0000313" key="10">
    <source>
        <dbReference type="EMBL" id="ENO17180.1"/>
    </source>
</evidence>
<name>N6W3S4_9GAMM</name>
<dbReference type="GO" id="GO:0051213">
    <property type="term" value="F:dioxygenase activity"/>
    <property type="evidence" value="ECO:0007669"/>
    <property type="project" value="UniProtKB-KW"/>
</dbReference>
<dbReference type="OrthoDB" id="190276at2"/>
<dbReference type="InterPro" id="IPR032854">
    <property type="entry name" value="ALKBH3"/>
</dbReference>
<keyword evidence="3" id="KW-0227">DNA damage</keyword>
<dbReference type="EMBL" id="APLQ01000004">
    <property type="protein sequence ID" value="ENO17180.1"/>
    <property type="molecule type" value="Genomic_DNA"/>
</dbReference>
<keyword evidence="11" id="KW-1185">Reference proteome</keyword>
<dbReference type="GO" id="GO:0140097">
    <property type="term" value="F:catalytic activity, acting on DNA"/>
    <property type="evidence" value="ECO:0007669"/>
    <property type="project" value="UniProtKB-ARBA"/>
</dbReference>
<dbReference type="RefSeq" id="WP_004578743.1">
    <property type="nucleotide sequence ID" value="NZ_AP028878.1"/>
</dbReference>
<dbReference type="AlphaFoldDB" id="N6W3S4"/>
<dbReference type="Proteomes" id="UP000013165">
    <property type="component" value="Unassembled WGS sequence"/>
</dbReference>
<dbReference type="eggNOG" id="COG3145">
    <property type="taxonomic scope" value="Bacteria"/>
</dbReference>
<evidence type="ECO:0000313" key="11">
    <source>
        <dbReference type="Proteomes" id="UP000013165"/>
    </source>
</evidence>
<dbReference type="InterPro" id="IPR005123">
    <property type="entry name" value="Oxoglu/Fe-dep_dioxygenase_dom"/>
</dbReference>
<evidence type="ECO:0000256" key="2">
    <source>
        <dbReference type="ARBA" id="ARBA00022723"/>
    </source>
</evidence>
<evidence type="ECO:0000256" key="3">
    <source>
        <dbReference type="ARBA" id="ARBA00022763"/>
    </source>
</evidence>
<evidence type="ECO:0000256" key="4">
    <source>
        <dbReference type="ARBA" id="ARBA00022842"/>
    </source>
</evidence>
<dbReference type="PANTHER" id="PTHR31212">
    <property type="entry name" value="ALPHA-KETOGLUTARATE-DEPENDENT DIOXYGENASE ALKB HOMOLOG 3"/>
    <property type="match status" value="1"/>
</dbReference>
<keyword evidence="8" id="KW-0234">DNA repair</keyword>
<dbReference type="GO" id="GO:0016705">
    <property type="term" value="F:oxidoreductase activity, acting on paired donors, with incorporation or reduction of molecular oxygen"/>
    <property type="evidence" value="ECO:0007669"/>
    <property type="project" value="UniProtKB-ARBA"/>
</dbReference>
<evidence type="ECO:0000256" key="7">
    <source>
        <dbReference type="ARBA" id="ARBA00023004"/>
    </source>
</evidence>
<keyword evidence="7" id="KW-0408">Iron</keyword>
<keyword evidence="5 10" id="KW-0223">Dioxygenase</keyword>
<dbReference type="FunFam" id="2.60.120.590:FF:000004">
    <property type="entry name" value="DNA oxidative demethylase ALKBH2"/>
    <property type="match status" value="1"/>
</dbReference>
<dbReference type="Gene3D" id="2.60.120.590">
    <property type="entry name" value="Alpha-ketoglutarate-dependent dioxygenase AlkB-like"/>
    <property type="match status" value="1"/>
</dbReference>
<dbReference type="GO" id="GO:0006307">
    <property type="term" value="P:DNA alkylation repair"/>
    <property type="evidence" value="ECO:0007669"/>
    <property type="project" value="InterPro"/>
</dbReference>
<dbReference type="InterPro" id="IPR037151">
    <property type="entry name" value="AlkB-like_sf"/>
</dbReference>
<keyword evidence="6" id="KW-0560">Oxidoreductase</keyword>
<evidence type="ECO:0000256" key="6">
    <source>
        <dbReference type="ARBA" id="ARBA00023002"/>
    </source>
</evidence>
<gene>
    <name evidence="10" type="ORF">J057_00459</name>
</gene>
<keyword evidence="2" id="KW-0479">Metal-binding</keyword>
<dbReference type="SUPFAM" id="SSF51197">
    <property type="entry name" value="Clavaminate synthase-like"/>
    <property type="match status" value="1"/>
</dbReference>
<dbReference type="Pfam" id="PF13532">
    <property type="entry name" value="2OG-FeII_Oxy_2"/>
    <property type="match status" value="1"/>
</dbReference>
<accession>N6W3S4</accession>
<dbReference type="GO" id="GO:0032451">
    <property type="term" value="F:demethylase activity"/>
    <property type="evidence" value="ECO:0007669"/>
    <property type="project" value="UniProtKB-ARBA"/>
</dbReference>
<feature type="domain" description="Fe2OG dioxygenase" evidence="9">
    <location>
        <begin position="101"/>
        <end position="199"/>
    </location>
</feature>
<sequence length="200" mass="23379">MRFTVENEAFFDLPPFQPVVIRQALPQTMADNLLKALPQALPWYQARLHLYGKWRFSPRLQCWMGDPDAHYRYSGHDMTPEPWAEVLQPVLPLINNLANEQFNSVLCNWYRNGQDSMGWHSDSEPELGLEPVIASLSLGAERVFQFRRTGESRLYRSIPLPHNSVLIMPKGLQSHYQHQLPKTRKQTGHRFNLTFRRIAR</sequence>
<dbReference type="PROSITE" id="PS51471">
    <property type="entry name" value="FE2OG_OXY"/>
    <property type="match status" value="1"/>
</dbReference>
<evidence type="ECO:0000256" key="8">
    <source>
        <dbReference type="ARBA" id="ARBA00023204"/>
    </source>
</evidence>
<organism evidence="10 11">
    <name type="scientific">Marinobacter nanhaiticus D15-8W</name>
    <dbReference type="NCBI Taxonomy" id="626887"/>
    <lineage>
        <taxon>Bacteria</taxon>
        <taxon>Pseudomonadati</taxon>
        <taxon>Pseudomonadota</taxon>
        <taxon>Gammaproteobacteria</taxon>
        <taxon>Pseudomonadales</taxon>
        <taxon>Marinobacteraceae</taxon>
        <taxon>Marinobacter</taxon>
    </lineage>
</organism>
<comment type="caution">
    <text evidence="10">The sequence shown here is derived from an EMBL/GenBank/DDBJ whole genome shotgun (WGS) entry which is preliminary data.</text>
</comment>
<evidence type="ECO:0000256" key="5">
    <source>
        <dbReference type="ARBA" id="ARBA00022964"/>
    </source>
</evidence>
<evidence type="ECO:0000256" key="1">
    <source>
        <dbReference type="ARBA" id="ARBA00001954"/>
    </source>
</evidence>
<keyword evidence="4" id="KW-0460">Magnesium</keyword>
<comment type="cofactor">
    <cofactor evidence="1">
        <name>Fe(2+)</name>
        <dbReference type="ChEBI" id="CHEBI:29033"/>
    </cofactor>
</comment>
<dbReference type="STRING" id="626887.J057_00459"/>
<protein>
    <submittedName>
        <fullName evidence="10">Alpha-ketoglutarate-dependent dioxygenase AlkB</fullName>
    </submittedName>
</protein>
<dbReference type="GO" id="GO:0016787">
    <property type="term" value="F:hydrolase activity"/>
    <property type="evidence" value="ECO:0007669"/>
    <property type="project" value="UniProtKB-ARBA"/>
</dbReference>
<evidence type="ECO:0000259" key="9">
    <source>
        <dbReference type="PROSITE" id="PS51471"/>
    </source>
</evidence>
<dbReference type="PANTHER" id="PTHR31212:SF4">
    <property type="entry name" value="ALPHA-KETOGLUTARATE-DEPENDENT DIOXYGENASE ALKB HOMOLOG 3"/>
    <property type="match status" value="1"/>
</dbReference>
<dbReference type="HOGENOM" id="CLU_048788_5_2_6"/>
<dbReference type="GO" id="GO:0046872">
    <property type="term" value="F:metal ion binding"/>
    <property type="evidence" value="ECO:0007669"/>
    <property type="project" value="UniProtKB-KW"/>
</dbReference>